<dbReference type="Proteomes" id="UP001153714">
    <property type="component" value="Chromosome 5"/>
</dbReference>
<sequence>MALKRNDTIISARWSYLSWEIFGASVSNQEYEMSQLQSGSIAIAFKSKLVMLVMAGHFKSYEEVNASNFYSPINRRIRAGSSYRNIGGITIGVKRAINHPSYGQNYMDGDISVVELQTPLVYGPGIQQATIIAPGIELQDNLPVVLAGWGTIEVNILFHHNKLSQNVFSVAMIDEVYSAVRNALRIPASPCAGSTGDVGLLLWPHPQKGARQETEVYPLKLSDVPLMEDGPSSPVLQHVTVFTINRTICRQKYNTEDAITDNMICAGISGVGGKDSCQGDSGGPMYFQNIVAGIVSWGFGCAHPNFPGLYTAVSSYTEWIVETAV</sequence>
<proteinExistence type="inferred from homology"/>
<organism evidence="4 5">
    <name type="scientific">Diatraea saccharalis</name>
    <name type="common">sugarcane borer</name>
    <dbReference type="NCBI Taxonomy" id="40085"/>
    <lineage>
        <taxon>Eukaryota</taxon>
        <taxon>Metazoa</taxon>
        <taxon>Ecdysozoa</taxon>
        <taxon>Arthropoda</taxon>
        <taxon>Hexapoda</taxon>
        <taxon>Insecta</taxon>
        <taxon>Pterygota</taxon>
        <taxon>Neoptera</taxon>
        <taxon>Endopterygota</taxon>
        <taxon>Lepidoptera</taxon>
        <taxon>Glossata</taxon>
        <taxon>Ditrysia</taxon>
        <taxon>Pyraloidea</taxon>
        <taxon>Crambidae</taxon>
        <taxon>Crambinae</taxon>
        <taxon>Diatraea</taxon>
    </lineage>
</organism>
<dbReference type="Gene3D" id="2.40.10.10">
    <property type="entry name" value="Trypsin-like serine proteases"/>
    <property type="match status" value="3"/>
</dbReference>
<dbReference type="GO" id="GO:0004252">
    <property type="term" value="F:serine-type endopeptidase activity"/>
    <property type="evidence" value="ECO:0007669"/>
    <property type="project" value="InterPro"/>
</dbReference>
<dbReference type="OrthoDB" id="546450at2759"/>
<dbReference type="PROSITE" id="PS50240">
    <property type="entry name" value="TRYPSIN_DOM"/>
    <property type="match status" value="1"/>
</dbReference>
<protein>
    <recommendedName>
        <fullName evidence="3">Peptidase S1 domain-containing protein</fullName>
    </recommendedName>
</protein>
<evidence type="ECO:0000313" key="5">
    <source>
        <dbReference type="Proteomes" id="UP001153714"/>
    </source>
</evidence>
<evidence type="ECO:0000256" key="1">
    <source>
        <dbReference type="ARBA" id="ARBA00023157"/>
    </source>
</evidence>
<dbReference type="InterPro" id="IPR043504">
    <property type="entry name" value="Peptidase_S1_PA_chymotrypsin"/>
</dbReference>
<reference evidence="4" key="2">
    <citation type="submission" date="2022-10" db="EMBL/GenBank/DDBJ databases">
        <authorList>
            <consortium name="ENA_rothamsted_submissions"/>
            <consortium name="culmorum"/>
            <person name="King R."/>
        </authorList>
    </citation>
    <scope>NUCLEOTIDE SEQUENCE</scope>
</reference>
<dbReference type="SMART" id="SM00020">
    <property type="entry name" value="Tryp_SPc"/>
    <property type="match status" value="1"/>
</dbReference>
<dbReference type="PROSITE" id="PS00135">
    <property type="entry name" value="TRYPSIN_SER"/>
    <property type="match status" value="1"/>
</dbReference>
<dbReference type="CDD" id="cd00190">
    <property type="entry name" value="Tryp_SPc"/>
    <property type="match status" value="1"/>
</dbReference>
<dbReference type="FunFam" id="2.40.10.10:FF:000002">
    <property type="entry name" value="Transmembrane protease serine"/>
    <property type="match status" value="1"/>
</dbReference>
<dbReference type="InterPro" id="IPR009003">
    <property type="entry name" value="Peptidase_S1_PA"/>
</dbReference>
<evidence type="ECO:0000313" key="4">
    <source>
        <dbReference type="EMBL" id="CAG9793548.1"/>
    </source>
</evidence>
<dbReference type="PANTHER" id="PTHR24253">
    <property type="entry name" value="TRANSMEMBRANE PROTEASE SERINE"/>
    <property type="match status" value="1"/>
</dbReference>
<reference evidence="4" key="1">
    <citation type="submission" date="2021-12" db="EMBL/GenBank/DDBJ databases">
        <authorList>
            <person name="King R."/>
        </authorList>
    </citation>
    <scope>NUCLEOTIDE SEQUENCE</scope>
</reference>
<evidence type="ECO:0000256" key="2">
    <source>
        <dbReference type="ARBA" id="ARBA00024195"/>
    </source>
</evidence>
<comment type="similarity">
    <text evidence="2">Belongs to the peptidase S1 family. CLIP subfamily.</text>
</comment>
<gene>
    <name evidence="4" type="ORF">DIATSA_LOCUS10978</name>
</gene>
<dbReference type="PANTHER" id="PTHR24253:SF176">
    <property type="entry name" value="CORIN, ISOFORM B"/>
    <property type="match status" value="1"/>
</dbReference>
<keyword evidence="1" id="KW-1015">Disulfide bond</keyword>
<dbReference type="Pfam" id="PF00089">
    <property type="entry name" value="Trypsin"/>
    <property type="match status" value="2"/>
</dbReference>
<keyword evidence="5" id="KW-1185">Reference proteome</keyword>
<dbReference type="InterPro" id="IPR033116">
    <property type="entry name" value="TRYPSIN_SER"/>
</dbReference>
<dbReference type="EMBL" id="OU893336">
    <property type="protein sequence ID" value="CAG9793548.1"/>
    <property type="molecule type" value="Genomic_DNA"/>
</dbReference>
<evidence type="ECO:0000259" key="3">
    <source>
        <dbReference type="PROSITE" id="PS50240"/>
    </source>
</evidence>
<feature type="domain" description="Peptidase S1" evidence="3">
    <location>
        <begin position="21"/>
        <end position="325"/>
    </location>
</feature>
<dbReference type="InterPro" id="IPR001254">
    <property type="entry name" value="Trypsin_dom"/>
</dbReference>
<dbReference type="AlphaFoldDB" id="A0A9N9RBQ8"/>
<accession>A0A9N9RBQ8</accession>
<dbReference type="GO" id="GO:0006508">
    <property type="term" value="P:proteolysis"/>
    <property type="evidence" value="ECO:0007669"/>
    <property type="project" value="InterPro"/>
</dbReference>
<dbReference type="SUPFAM" id="SSF50494">
    <property type="entry name" value="Trypsin-like serine proteases"/>
    <property type="match status" value="1"/>
</dbReference>
<name>A0A9N9RBQ8_9NEOP</name>